<dbReference type="EMBL" id="CP003418">
    <property type="protein sequence ID" value="AFH48144.1"/>
    <property type="molecule type" value="Genomic_DNA"/>
</dbReference>
<dbReference type="Pfam" id="PF00561">
    <property type="entry name" value="Abhydrolase_1"/>
    <property type="match status" value="1"/>
</dbReference>
<evidence type="ECO:0000313" key="2">
    <source>
        <dbReference type="EMBL" id="AFH48144.1"/>
    </source>
</evidence>
<proteinExistence type="predicted"/>
<gene>
    <name evidence="2" type="ordered locus">IALB_0432</name>
</gene>
<accession>I0AGN7</accession>
<dbReference type="STRING" id="945713.IALB_0432"/>
<dbReference type="PANTHER" id="PTHR46438:SF11">
    <property type="entry name" value="LIPASE-RELATED"/>
    <property type="match status" value="1"/>
</dbReference>
<dbReference type="eggNOG" id="COG2267">
    <property type="taxonomic scope" value="Bacteria"/>
</dbReference>
<feature type="domain" description="AB hydrolase-1" evidence="1">
    <location>
        <begin position="46"/>
        <end position="286"/>
    </location>
</feature>
<dbReference type="GO" id="GO:0016787">
    <property type="term" value="F:hydrolase activity"/>
    <property type="evidence" value="ECO:0007669"/>
    <property type="project" value="UniProtKB-KW"/>
</dbReference>
<keyword evidence="2" id="KW-0808">Transferase</keyword>
<dbReference type="PRINTS" id="PR00111">
    <property type="entry name" value="ABHYDROLASE"/>
</dbReference>
<dbReference type="OrthoDB" id="9799612at2"/>
<dbReference type="Gene3D" id="3.40.50.1820">
    <property type="entry name" value="alpha/beta hydrolase"/>
    <property type="match status" value="1"/>
</dbReference>
<dbReference type="AlphaFoldDB" id="I0AGN7"/>
<keyword evidence="3" id="KW-1185">Reference proteome</keyword>
<dbReference type="GO" id="GO:0016746">
    <property type="term" value="F:acyltransferase activity"/>
    <property type="evidence" value="ECO:0007669"/>
    <property type="project" value="UniProtKB-KW"/>
</dbReference>
<dbReference type="KEGG" id="ial:IALB_0432"/>
<organism evidence="2 3">
    <name type="scientific">Ignavibacterium album (strain DSM 19864 / JCM 16511 / NBRC 101810 / Mat9-16)</name>
    <dbReference type="NCBI Taxonomy" id="945713"/>
    <lineage>
        <taxon>Bacteria</taxon>
        <taxon>Pseudomonadati</taxon>
        <taxon>Ignavibacteriota</taxon>
        <taxon>Ignavibacteria</taxon>
        <taxon>Ignavibacteriales</taxon>
        <taxon>Ignavibacteriaceae</taxon>
        <taxon>Ignavibacterium</taxon>
    </lineage>
</organism>
<dbReference type="HOGENOM" id="CLU_020336_13_2_10"/>
<name>I0AGN7_IGNAJ</name>
<dbReference type="InterPro" id="IPR000073">
    <property type="entry name" value="AB_hydrolase_1"/>
</dbReference>
<evidence type="ECO:0000259" key="1">
    <source>
        <dbReference type="Pfam" id="PF00561"/>
    </source>
</evidence>
<sequence length="299" mass="34473">MDWSTLSQRLIMSEIFSNLVYPFETKFIQVDDYRIAYVDEGQSNKIILFLHGLGSYIPAWRFNIQELKNHFRCIAIDLPGFGKSDKKIHSGSMEFYSNIVLKFIHSIKVAEVNLVGHSMGGQIAINCVLNFSDLINKLVLIAPAGFERFTKEEIQIIKNITKPENFLTTEIEQIKTNYEMSFYNFPEEAKFLIDDRIKISEDEEFYNYCVAISNSISGMIEQPIFERLKEINQQTLVIFGKNDSLIPNKYLHRTTTEEIAKSGCAEIPHSNLILFNECGHFAQIEKSEQVNQAIKNFLL</sequence>
<keyword evidence="2" id="KW-0012">Acyltransferase</keyword>
<dbReference type="InterPro" id="IPR029058">
    <property type="entry name" value="AB_hydrolase_fold"/>
</dbReference>
<evidence type="ECO:0000313" key="3">
    <source>
        <dbReference type="Proteomes" id="UP000007394"/>
    </source>
</evidence>
<dbReference type="Proteomes" id="UP000007394">
    <property type="component" value="Chromosome"/>
</dbReference>
<protein>
    <submittedName>
        <fullName evidence="2">Putative hydrolase/acyltransferase</fullName>
    </submittedName>
</protein>
<reference evidence="2 3" key="1">
    <citation type="journal article" date="2012" name="Front. Microbiol.">
        <title>Complete genome of Ignavibacterium album, a metabolically versatile, flagellated, facultative anaerobe from the phylum Chlorobi.</title>
        <authorList>
            <person name="Liu Z."/>
            <person name="Frigaard N.-U."/>
            <person name="Vogl K."/>
            <person name="Iino T."/>
            <person name="Ohkuma M."/>
            <person name="Overmann J."/>
            <person name="Bryant D.A."/>
        </authorList>
    </citation>
    <scope>NUCLEOTIDE SEQUENCE [LARGE SCALE GENOMIC DNA]</scope>
    <source>
        <strain evidence="3">DSM 19864 / JCM 16511 / NBRC 101810 / Mat9-16</strain>
    </source>
</reference>
<dbReference type="SUPFAM" id="SSF53474">
    <property type="entry name" value="alpha/beta-Hydrolases"/>
    <property type="match status" value="1"/>
</dbReference>
<keyword evidence="2" id="KW-0378">Hydrolase</keyword>
<dbReference type="PANTHER" id="PTHR46438">
    <property type="entry name" value="ALPHA/BETA-HYDROLASES SUPERFAMILY PROTEIN"/>
    <property type="match status" value="1"/>
</dbReference>